<dbReference type="PANTHER" id="PTHR22748:SF6">
    <property type="entry name" value="DNA-(APURINIC OR APYRIMIDINIC SITE) ENDONUCLEASE"/>
    <property type="match status" value="1"/>
</dbReference>
<accession>A0A8K0GLC5</accession>
<feature type="compositionally biased region" description="Polar residues" evidence="15">
    <location>
        <begin position="268"/>
        <end position="282"/>
    </location>
</feature>
<keyword evidence="8 12" id="KW-0460">Magnesium</keyword>
<keyword evidence="10" id="KW-0539">Nucleus</keyword>
<keyword evidence="7" id="KW-0378">Hydrolase</keyword>
<dbReference type="CDD" id="cd09087">
    <property type="entry name" value="Ape1-like_AP-endo"/>
    <property type="match status" value="1"/>
</dbReference>
<evidence type="ECO:0000256" key="11">
    <source>
        <dbReference type="PIRSR" id="PIRSR604808-1"/>
    </source>
</evidence>
<name>A0A8K0GLC5_IGNLU</name>
<dbReference type="PROSITE" id="PS00727">
    <property type="entry name" value="AP_NUCLEASE_F1_2"/>
    <property type="match status" value="1"/>
</dbReference>
<dbReference type="EMBL" id="VTPC01000943">
    <property type="protein sequence ID" value="KAF2903736.1"/>
    <property type="molecule type" value="Genomic_DNA"/>
</dbReference>
<protein>
    <recommendedName>
        <fullName evidence="14">DNA-(apurinic or apyrimidinic site) endonuclease</fullName>
        <ecNumber evidence="14">3.1.-.-</ecNumber>
    </recommendedName>
</protein>
<keyword evidence="18" id="KW-1185">Reference proteome</keyword>
<comment type="similarity">
    <text evidence="4 14">Belongs to the DNA repair enzymes AP/ExoA family.</text>
</comment>
<feature type="site" description="Interaction with DNA substrate" evidence="13">
    <location>
        <position position="549"/>
    </location>
</feature>
<feature type="region of interest" description="Disordered" evidence="15">
    <location>
        <begin position="85"/>
        <end position="282"/>
    </location>
</feature>
<keyword evidence="12" id="KW-0464">Manganese</keyword>
<feature type="compositionally biased region" description="Basic and acidic residues" evidence="15">
    <location>
        <begin position="97"/>
        <end position="111"/>
    </location>
</feature>
<dbReference type="EC" id="3.1.-.-" evidence="14"/>
<evidence type="ECO:0000256" key="12">
    <source>
        <dbReference type="PIRSR" id="PIRSR604808-2"/>
    </source>
</evidence>
<proteinExistence type="inferred from homology"/>
<evidence type="ECO:0000313" key="17">
    <source>
        <dbReference type="EMBL" id="KAF2903736.1"/>
    </source>
</evidence>
<evidence type="ECO:0000256" key="14">
    <source>
        <dbReference type="RuleBase" id="RU362131"/>
    </source>
</evidence>
<dbReference type="Gene3D" id="3.60.10.10">
    <property type="entry name" value="Endonuclease/exonuclease/phosphatase"/>
    <property type="match status" value="1"/>
</dbReference>
<feature type="binding site" evidence="12">
    <location>
        <position position="311"/>
    </location>
    <ligand>
        <name>Mg(2+)</name>
        <dbReference type="ChEBI" id="CHEBI:18420"/>
        <label>1</label>
    </ligand>
</feature>
<dbReference type="GO" id="GO:0003906">
    <property type="term" value="F:DNA-(apurinic or apyrimidinic site) endonuclease activity"/>
    <property type="evidence" value="ECO:0007669"/>
    <property type="project" value="TreeGrafter"/>
</dbReference>
<evidence type="ECO:0000256" key="1">
    <source>
        <dbReference type="ARBA" id="ARBA00000493"/>
    </source>
</evidence>
<comment type="cofactor">
    <cofactor evidence="2">
        <name>Mn(2+)</name>
        <dbReference type="ChEBI" id="CHEBI:29035"/>
    </cofactor>
</comment>
<feature type="binding site" evidence="12">
    <location>
        <position position="451"/>
    </location>
    <ligand>
        <name>Mg(2+)</name>
        <dbReference type="ChEBI" id="CHEBI:18420"/>
        <label>1</label>
    </ligand>
</feature>
<feature type="site" description="Transition state stabilizer" evidence="13">
    <location>
        <position position="453"/>
    </location>
</feature>
<feature type="binding site" evidence="12">
    <location>
        <position position="548"/>
    </location>
    <ligand>
        <name>Mg(2+)</name>
        <dbReference type="ChEBI" id="CHEBI:18420"/>
        <label>1</label>
    </ligand>
</feature>
<dbReference type="AlphaFoldDB" id="A0A8K0GLC5"/>
<dbReference type="InterPro" id="IPR005135">
    <property type="entry name" value="Endo/exonuclease/phosphatase"/>
</dbReference>
<dbReference type="PROSITE" id="PS51435">
    <property type="entry name" value="AP_NUCLEASE_F1_4"/>
    <property type="match status" value="1"/>
</dbReference>
<dbReference type="SUPFAM" id="SSF56219">
    <property type="entry name" value="DNase I-like"/>
    <property type="match status" value="1"/>
</dbReference>
<dbReference type="Pfam" id="PF03372">
    <property type="entry name" value="Exo_endo_phos"/>
    <property type="match status" value="1"/>
</dbReference>
<comment type="subcellular location">
    <subcellularLocation>
        <location evidence="3">Nucleus</location>
    </subcellularLocation>
</comment>
<feature type="domain" description="Endonuclease/exonuclease/phosphatase" evidence="16">
    <location>
        <begin position="308"/>
        <end position="549"/>
    </location>
</feature>
<dbReference type="GO" id="GO:0008311">
    <property type="term" value="F:double-stranded DNA 3'-5' DNA exonuclease activity"/>
    <property type="evidence" value="ECO:0007669"/>
    <property type="project" value="UniProtKB-EC"/>
</dbReference>
<dbReference type="InterPro" id="IPR036691">
    <property type="entry name" value="Endo/exonu/phosph_ase_sf"/>
</dbReference>
<feature type="active site" description="Proton donor/acceptor" evidence="11">
    <location>
        <position position="451"/>
    </location>
</feature>
<feature type="site" description="Important for catalytic activity" evidence="13">
    <location>
        <position position="523"/>
    </location>
</feature>
<organism evidence="17 18">
    <name type="scientific">Ignelater luminosus</name>
    <name type="common">Cucubano</name>
    <name type="synonym">Pyrophorus luminosus</name>
    <dbReference type="NCBI Taxonomy" id="2038154"/>
    <lineage>
        <taxon>Eukaryota</taxon>
        <taxon>Metazoa</taxon>
        <taxon>Ecdysozoa</taxon>
        <taxon>Arthropoda</taxon>
        <taxon>Hexapoda</taxon>
        <taxon>Insecta</taxon>
        <taxon>Pterygota</taxon>
        <taxon>Neoptera</taxon>
        <taxon>Endopterygota</taxon>
        <taxon>Coleoptera</taxon>
        <taxon>Polyphaga</taxon>
        <taxon>Elateriformia</taxon>
        <taxon>Elateroidea</taxon>
        <taxon>Elateridae</taxon>
        <taxon>Agrypninae</taxon>
        <taxon>Pyrophorini</taxon>
        <taxon>Ignelater</taxon>
    </lineage>
</organism>
<dbReference type="NCBIfam" id="TIGR00633">
    <property type="entry name" value="xth"/>
    <property type="match status" value="1"/>
</dbReference>
<evidence type="ECO:0000259" key="16">
    <source>
        <dbReference type="Pfam" id="PF03372"/>
    </source>
</evidence>
<feature type="compositionally biased region" description="Basic and acidic residues" evidence="15">
    <location>
        <begin position="164"/>
        <end position="179"/>
    </location>
</feature>
<evidence type="ECO:0000256" key="8">
    <source>
        <dbReference type="ARBA" id="ARBA00022842"/>
    </source>
</evidence>
<evidence type="ECO:0000256" key="5">
    <source>
        <dbReference type="ARBA" id="ARBA00022723"/>
    </source>
</evidence>
<keyword evidence="6 14" id="KW-0227">DNA damage</keyword>
<dbReference type="GO" id="GO:0008081">
    <property type="term" value="F:phosphoric diester hydrolase activity"/>
    <property type="evidence" value="ECO:0007669"/>
    <property type="project" value="TreeGrafter"/>
</dbReference>
<feature type="compositionally biased region" description="Basic and acidic residues" evidence="15">
    <location>
        <begin position="189"/>
        <end position="199"/>
    </location>
</feature>
<dbReference type="GO" id="GO:0003677">
    <property type="term" value="F:DNA binding"/>
    <property type="evidence" value="ECO:0007669"/>
    <property type="project" value="InterPro"/>
</dbReference>
<dbReference type="GO" id="GO:0046872">
    <property type="term" value="F:metal ion binding"/>
    <property type="evidence" value="ECO:0007669"/>
    <property type="project" value="UniProtKB-KW"/>
</dbReference>
<feature type="active site" evidence="11">
    <location>
        <position position="412"/>
    </location>
</feature>
<dbReference type="PROSITE" id="PS00726">
    <property type="entry name" value="AP_NUCLEASE_F1_1"/>
    <property type="match status" value="1"/>
</dbReference>
<dbReference type="PANTHER" id="PTHR22748">
    <property type="entry name" value="AP ENDONUCLEASE"/>
    <property type="match status" value="1"/>
</dbReference>
<evidence type="ECO:0000256" key="13">
    <source>
        <dbReference type="PIRSR" id="PIRSR604808-3"/>
    </source>
</evidence>
<reference evidence="17" key="1">
    <citation type="submission" date="2019-08" db="EMBL/GenBank/DDBJ databases">
        <title>The genome of the North American firefly Photinus pyralis.</title>
        <authorList>
            <consortium name="Photinus pyralis genome working group"/>
            <person name="Fallon T.R."/>
            <person name="Sander Lower S.E."/>
            <person name="Weng J.-K."/>
        </authorList>
    </citation>
    <scope>NUCLEOTIDE SEQUENCE</scope>
    <source>
        <strain evidence="17">TRF0915ILg1</strain>
        <tissue evidence="17">Whole body</tissue>
    </source>
</reference>
<keyword evidence="9 14" id="KW-0234">DNA repair</keyword>
<evidence type="ECO:0000256" key="15">
    <source>
        <dbReference type="SAM" id="MobiDB-lite"/>
    </source>
</evidence>
<dbReference type="Proteomes" id="UP000801492">
    <property type="component" value="Unassembled WGS sequence"/>
</dbReference>
<feature type="compositionally biased region" description="Low complexity" evidence="15">
    <location>
        <begin position="127"/>
        <end position="138"/>
    </location>
</feature>
<feature type="binding site" evidence="12">
    <location>
        <position position="453"/>
    </location>
    <ligand>
        <name>Mg(2+)</name>
        <dbReference type="ChEBI" id="CHEBI:18420"/>
        <label>1</label>
    </ligand>
</feature>
<evidence type="ECO:0000256" key="6">
    <source>
        <dbReference type="ARBA" id="ARBA00022763"/>
    </source>
</evidence>
<evidence type="ECO:0000256" key="2">
    <source>
        <dbReference type="ARBA" id="ARBA00001936"/>
    </source>
</evidence>
<dbReference type="InterPro" id="IPR020848">
    <property type="entry name" value="AP_endonuclease_F1_CS"/>
</dbReference>
<dbReference type="FunFam" id="3.60.10.10:FF:000009">
    <property type="entry name" value="DNA-(apurinic or apyrimidinic site) lyase"/>
    <property type="match status" value="1"/>
</dbReference>
<evidence type="ECO:0000256" key="4">
    <source>
        <dbReference type="ARBA" id="ARBA00007092"/>
    </source>
</evidence>
<evidence type="ECO:0000256" key="3">
    <source>
        <dbReference type="ARBA" id="ARBA00004123"/>
    </source>
</evidence>
<evidence type="ECO:0000256" key="9">
    <source>
        <dbReference type="ARBA" id="ARBA00023204"/>
    </source>
</evidence>
<comment type="caution">
    <text evidence="17">The sequence shown here is derived from an EMBL/GenBank/DDBJ whole genome shotgun (WGS) entry which is preliminary data.</text>
</comment>
<feature type="compositionally biased region" description="Acidic residues" evidence="15">
    <location>
        <begin position="213"/>
        <end position="233"/>
    </location>
</feature>
<dbReference type="OrthoDB" id="498125at2759"/>
<sequence length="558" mass="63692">MSNSNVLTRQVKRFPFLASRKFQVYKRNISLFEKANLATPNGNFLAVKFYRLFFCITLVHQALHVASLKNLIYFCVFNNKPRIITSTTMPPKRKAAPAKEKESTEVEVNKKESKKKGASKKTEEVPAEPAEAADANGETKAKRGRKDKVAAPVVEEKEEEAEASDEKGEESPVEEPPKEKKGRGKKNPLKNEEPEEAPKRSRRQVKAAVYKEENDEEALEEKSDDEENDEEVELEKPKGRGRAKKTKDDENGGGDKPKAKGRAKKEPQPSTSKSGETLMNPTETNYDKIDFLCKKENALGEESNFIIASWNVDGLRAWLKKDGLKYLEYEKPDVFCIQESKCAEDKLPDEIKNLEGYEQYWQNSEKEGYAGVGLFSRTKPIGVEYGIGVDEHDEEGRCITAEYEKFYVVSVYVPNAGRKLVTLPKRLEWNKAFKKYIKELDKKKPVIVCGDMNVAHSEIDLANPKTNTKNAGFTKEEREGMTEFLEDGYVDTYRKFYPEKTGAYTFWTYMMKSRSKNVGWRLDYFIVSERFVDKICDNIIRSEVLGSDHCPIALFLNV</sequence>
<dbReference type="NCBIfam" id="TIGR00195">
    <property type="entry name" value="exoDNase_III"/>
    <property type="match status" value="1"/>
</dbReference>
<evidence type="ECO:0000313" key="18">
    <source>
        <dbReference type="Proteomes" id="UP000801492"/>
    </source>
</evidence>
<feature type="binding site" evidence="12">
    <location>
        <position position="339"/>
    </location>
    <ligand>
        <name>Mg(2+)</name>
        <dbReference type="ChEBI" id="CHEBI:18420"/>
        <label>1</label>
    </ligand>
</feature>
<dbReference type="InterPro" id="IPR004808">
    <property type="entry name" value="AP_endonuc_1"/>
</dbReference>
<dbReference type="GO" id="GO:0006284">
    <property type="term" value="P:base-excision repair"/>
    <property type="evidence" value="ECO:0007669"/>
    <property type="project" value="TreeGrafter"/>
</dbReference>
<feature type="binding site" evidence="12">
    <location>
        <position position="549"/>
    </location>
    <ligand>
        <name>Mg(2+)</name>
        <dbReference type="ChEBI" id="CHEBI:18420"/>
        <label>1</label>
    </ligand>
</feature>
<evidence type="ECO:0000256" key="7">
    <source>
        <dbReference type="ARBA" id="ARBA00022801"/>
    </source>
</evidence>
<gene>
    <name evidence="17" type="ORF">ILUMI_02444</name>
</gene>
<dbReference type="GO" id="GO:0005634">
    <property type="term" value="C:nucleus"/>
    <property type="evidence" value="ECO:0007669"/>
    <property type="project" value="UniProtKB-SubCell"/>
</dbReference>
<comment type="catalytic activity">
    <reaction evidence="1">
        <text>Exonucleolytic cleavage in the 3'- to 5'-direction to yield nucleoside 5'-phosphates.</text>
        <dbReference type="EC" id="3.1.11.2"/>
    </reaction>
</comment>
<feature type="active site" description="Proton acceptor" evidence="11">
    <location>
        <position position="549"/>
    </location>
</feature>
<feature type="compositionally biased region" description="Basic and acidic residues" evidence="15">
    <location>
        <begin position="246"/>
        <end position="258"/>
    </location>
</feature>
<dbReference type="InterPro" id="IPR020847">
    <property type="entry name" value="AP_endonuclease_F1_BS"/>
</dbReference>
<keyword evidence="5 12" id="KW-0479">Metal-binding</keyword>
<comment type="cofactor">
    <cofactor evidence="12 14">
        <name>Mg(2+)</name>
        <dbReference type="ChEBI" id="CHEBI:18420"/>
    </cofactor>
    <cofactor evidence="12 14">
        <name>Mn(2+)</name>
        <dbReference type="ChEBI" id="CHEBI:29035"/>
    </cofactor>
    <text evidence="12 14">Probably binds two magnesium or manganese ions per subunit.</text>
</comment>
<evidence type="ECO:0000256" key="10">
    <source>
        <dbReference type="ARBA" id="ARBA00023242"/>
    </source>
</evidence>